<organism evidence="1 2">
    <name type="scientific">Muricoccus vinaceus</name>
    <dbReference type="NCBI Taxonomy" id="424704"/>
    <lineage>
        <taxon>Bacteria</taxon>
        <taxon>Pseudomonadati</taxon>
        <taxon>Pseudomonadota</taxon>
        <taxon>Alphaproteobacteria</taxon>
        <taxon>Acetobacterales</taxon>
        <taxon>Roseomonadaceae</taxon>
        <taxon>Muricoccus</taxon>
    </lineage>
</organism>
<reference evidence="1 2" key="1">
    <citation type="submission" date="2024-09" db="EMBL/GenBank/DDBJ databases">
        <authorList>
            <person name="Sun Q."/>
            <person name="Mori K."/>
        </authorList>
    </citation>
    <scope>NUCLEOTIDE SEQUENCE [LARGE SCALE GENOMIC DNA]</scope>
    <source>
        <strain evidence="1 2">CCM 7468</strain>
    </source>
</reference>
<dbReference type="Proteomes" id="UP001589789">
    <property type="component" value="Unassembled WGS sequence"/>
</dbReference>
<dbReference type="EMBL" id="JBHLVZ010000039">
    <property type="protein sequence ID" value="MFC0386801.1"/>
    <property type="molecule type" value="Genomic_DNA"/>
</dbReference>
<evidence type="ECO:0000313" key="2">
    <source>
        <dbReference type="Proteomes" id="UP001589789"/>
    </source>
</evidence>
<keyword evidence="2" id="KW-1185">Reference proteome</keyword>
<sequence length="112" mass="12385">MIQLVILLGALRLGLRPWGAGYHVRDPRRHDVLSVGFALAASRAGDVVGLLEGLYAFFEAEPTMAGYTLSQYAWMEDGLNEDVRQLGMVLREICLEAESTRPSPSRRPKGVQ</sequence>
<dbReference type="RefSeq" id="WP_377051626.1">
    <property type="nucleotide sequence ID" value="NZ_JBHLVZ010000039.1"/>
</dbReference>
<accession>A0ABV6ITP4</accession>
<comment type="caution">
    <text evidence="1">The sequence shown here is derived from an EMBL/GenBank/DDBJ whole genome shotgun (WGS) entry which is preliminary data.</text>
</comment>
<gene>
    <name evidence="1" type="ORF">ACFFIC_14780</name>
</gene>
<evidence type="ECO:0000313" key="1">
    <source>
        <dbReference type="EMBL" id="MFC0386801.1"/>
    </source>
</evidence>
<proteinExistence type="predicted"/>
<name>A0ABV6ITP4_9PROT</name>
<protein>
    <submittedName>
        <fullName evidence="1">Uncharacterized protein</fullName>
    </submittedName>
</protein>